<protein>
    <recommendedName>
        <fullName evidence="8">Phosphatidylinositol kinase</fullName>
    </recommendedName>
</protein>
<reference evidence="7" key="1">
    <citation type="submission" date="2016-02" db="EMBL/GenBank/DDBJ databases">
        <authorList>
            <person name="Holder M.E."/>
            <person name="Ajami N.J."/>
            <person name="Petrosino J.F."/>
        </authorList>
    </citation>
    <scope>NUCLEOTIDE SEQUENCE [LARGE SCALE GENOMIC DNA]</scope>
    <source>
        <strain evidence="7">CCUG 36733</strain>
    </source>
</reference>
<organism evidence="6 7">
    <name type="scientific">Actinomyces radicidentis</name>
    <dbReference type="NCBI Taxonomy" id="111015"/>
    <lineage>
        <taxon>Bacteria</taxon>
        <taxon>Bacillati</taxon>
        <taxon>Actinomycetota</taxon>
        <taxon>Actinomycetes</taxon>
        <taxon>Actinomycetales</taxon>
        <taxon>Actinomycetaceae</taxon>
        <taxon>Actinomyces</taxon>
    </lineage>
</organism>
<dbReference type="GO" id="GO:0004674">
    <property type="term" value="F:protein serine/threonine kinase activity"/>
    <property type="evidence" value="ECO:0007669"/>
    <property type="project" value="TreeGrafter"/>
</dbReference>
<dbReference type="OrthoDB" id="3182374at2"/>
<evidence type="ECO:0008006" key="8">
    <source>
        <dbReference type="Google" id="ProtNLM"/>
    </source>
</evidence>
<dbReference type="KEGG" id="ard:AXF14_11945"/>
<feature type="domain" description="HipA N-terminal subdomain 1" evidence="5">
    <location>
        <begin position="4"/>
        <end position="98"/>
    </location>
</feature>
<dbReference type="Proteomes" id="UP000065220">
    <property type="component" value="Chromosome"/>
</dbReference>
<dbReference type="InterPro" id="IPR012893">
    <property type="entry name" value="HipA-like_C"/>
</dbReference>
<evidence type="ECO:0000256" key="1">
    <source>
        <dbReference type="ARBA" id="ARBA00010164"/>
    </source>
</evidence>
<dbReference type="EMBL" id="CP014228">
    <property type="protein sequence ID" value="AMD88161.1"/>
    <property type="molecule type" value="Genomic_DNA"/>
</dbReference>
<evidence type="ECO:0000256" key="3">
    <source>
        <dbReference type="ARBA" id="ARBA00022777"/>
    </source>
</evidence>
<evidence type="ECO:0000256" key="2">
    <source>
        <dbReference type="ARBA" id="ARBA00022679"/>
    </source>
</evidence>
<dbReference type="AlphaFoldDB" id="A0A109W354"/>
<dbReference type="Pfam" id="PF07804">
    <property type="entry name" value="HipA_C"/>
    <property type="match status" value="1"/>
</dbReference>
<dbReference type="STRING" id="111015.AXF14_11945"/>
<name>A0A109W354_ACTRD</name>
<dbReference type="PANTHER" id="PTHR37419:SF1">
    <property type="entry name" value="SERINE_THREONINE-PROTEIN KINASE TOXIN HIPA"/>
    <property type="match status" value="1"/>
</dbReference>
<proteinExistence type="inferred from homology"/>
<dbReference type="InterPro" id="IPR017508">
    <property type="entry name" value="HipA_N1"/>
</dbReference>
<sequence>MRRLHVLLGDELVAVLTQTDGGEHRLQYAGEGAAELSVALPVREAPYTGRQVDPYLEGLLPDRTGVREALAQRFDVSPRNPFALLEHIGLDCAGAVRFATDADLPAALTDDGGLTALDDDALADRLRALEAGREPSWVAPGEGWSLAGAQTKIALRRQGGTWFEAHGSEPTTHILKPGITGMKEQALGERLCLAAIRRAGLPAVATSYEAVGNAEVVVVERYDRAVRPGGGVVRLHQEDLCQATSTYPRRRYESAGGPGAPRLIELLGDACTDSGASVRRFVDGLIANVLLGAPDAHSKNYSILHVAGHRVLAPLYDVASGLPYTRGAASFGSSGGDAPWRTSAMSIGGERELARIGGAQWEQLARDAQLARRARMDGAAVVDRVAELSRVLPQALSDVVAAERADNPAMAGKEIPSRLLDTVAVRCEEARALL</sequence>
<dbReference type="NCBIfam" id="TIGR03071">
    <property type="entry name" value="couple_hipA"/>
    <property type="match status" value="1"/>
</dbReference>
<dbReference type="RefSeq" id="WP_067943510.1">
    <property type="nucleotide sequence ID" value="NZ_CP014228.1"/>
</dbReference>
<evidence type="ECO:0000313" key="6">
    <source>
        <dbReference type="EMBL" id="AMD88161.1"/>
    </source>
</evidence>
<gene>
    <name evidence="6" type="ORF">AXF14_11945</name>
</gene>
<dbReference type="GO" id="GO:0005829">
    <property type="term" value="C:cytosol"/>
    <property type="evidence" value="ECO:0007669"/>
    <property type="project" value="TreeGrafter"/>
</dbReference>
<dbReference type="InterPro" id="IPR052028">
    <property type="entry name" value="HipA_Ser/Thr_kinase"/>
</dbReference>
<evidence type="ECO:0000313" key="7">
    <source>
        <dbReference type="Proteomes" id="UP000065220"/>
    </source>
</evidence>
<feature type="domain" description="HipA-like C-terminal" evidence="4">
    <location>
        <begin position="144"/>
        <end position="375"/>
    </location>
</feature>
<dbReference type="Pfam" id="PF13657">
    <property type="entry name" value="Couple_hipA"/>
    <property type="match status" value="1"/>
</dbReference>
<evidence type="ECO:0000259" key="5">
    <source>
        <dbReference type="Pfam" id="PF13657"/>
    </source>
</evidence>
<keyword evidence="2" id="KW-0808">Transferase</keyword>
<dbReference type="PANTHER" id="PTHR37419">
    <property type="entry name" value="SERINE/THREONINE-PROTEIN KINASE TOXIN HIPA"/>
    <property type="match status" value="1"/>
</dbReference>
<accession>A0A109W354</accession>
<keyword evidence="3" id="KW-0418">Kinase</keyword>
<keyword evidence="7" id="KW-1185">Reference proteome</keyword>
<comment type="similarity">
    <text evidence="1">Belongs to the HipA Ser/Thr kinase family.</text>
</comment>
<evidence type="ECO:0000259" key="4">
    <source>
        <dbReference type="Pfam" id="PF07804"/>
    </source>
</evidence>